<name>A0A392VWV8_9FABA</name>
<keyword evidence="3" id="KW-1185">Reference proteome</keyword>
<feature type="non-terminal residue" evidence="2">
    <location>
        <position position="55"/>
    </location>
</feature>
<evidence type="ECO:0000256" key="1">
    <source>
        <dbReference type="SAM" id="MobiDB-lite"/>
    </source>
</evidence>
<dbReference type="AlphaFoldDB" id="A0A392VWV8"/>
<evidence type="ECO:0000313" key="2">
    <source>
        <dbReference type="EMBL" id="MCI91952.1"/>
    </source>
</evidence>
<sequence>MPYPLQRPLSSVTSPSLSPSLPFDTKEEFKEILAEIGRERDAWKTRCQAAELENE</sequence>
<comment type="caution">
    <text evidence="2">The sequence shown here is derived from an EMBL/GenBank/DDBJ whole genome shotgun (WGS) entry which is preliminary data.</text>
</comment>
<dbReference type="EMBL" id="LXQA011286802">
    <property type="protein sequence ID" value="MCI91952.1"/>
    <property type="molecule type" value="Genomic_DNA"/>
</dbReference>
<feature type="compositionally biased region" description="Low complexity" evidence="1">
    <location>
        <begin position="8"/>
        <end position="22"/>
    </location>
</feature>
<organism evidence="2 3">
    <name type="scientific">Trifolium medium</name>
    <dbReference type="NCBI Taxonomy" id="97028"/>
    <lineage>
        <taxon>Eukaryota</taxon>
        <taxon>Viridiplantae</taxon>
        <taxon>Streptophyta</taxon>
        <taxon>Embryophyta</taxon>
        <taxon>Tracheophyta</taxon>
        <taxon>Spermatophyta</taxon>
        <taxon>Magnoliopsida</taxon>
        <taxon>eudicotyledons</taxon>
        <taxon>Gunneridae</taxon>
        <taxon>Pentapetalae</taxon>
        <taxon>rosids</taxon>
        <taxon>fabids</taxon>
        <taxon>Fabales</taxon>
        <taxon>Fabaceae</taxon>
        <taxon>Papilionoideae</taxon>
        <taxon>50 kb inversion clade</taxon>
        <taxon>NPAAA clade</taxon>
        <taxon>Hologalegina</taxon>
        <taxon>IRL clade</taxon>
        <taxon>Trifolieae</taxon>
        <taxon>Trifolium</taxon>
    </lineage>
</organism>
<accession>A0A392VWV8</accession>
<proteinExistence type="predicted"/>
<feature type="region of interest" description="Disordered" evidence="1">
    <location>
        <begin position="1"/>
        <end position="23"/>
    </location>
</feature>
<protein>
    <submittedName>
        <fullName evidence="2">Uncharacterized protein</fullName>
    </submittedName>
</protein>
<dbReference type="Proteomes" id="UP000265520">
    <property type="component" value="Unassembled WGS sequence"/>
</dbReference>
<evidence type="ECO:0000313" key="3">
    <source>
        <dbReference type="Proteomes" id="UP000265520"/>
    </source>
</evidence>
<reference evidence="2 3" key="1">
    <citation type="journal article" date="2018" name="Front. Plant Sci.">
        <title>Red Clover (Trifolium pratense) and Zigzag Clover (T. medium) - A Picture of Genomic Similarities and Differences.</title>
        <authorList>
            <person name="Dluhosova J."/>
            <person name="Istvanek J."/>
            <person name="Nedelnik J."/>
            <person name="Repkova J."/>
        </authorList>
    </citation>
    <scope>NUCLEOTIDE SEQUENCE [LARGE SCALE GENOMIC DNA]</scope>
    <source>
        <strain evidence="3">cv. 10/8</strain>
        <tissue evidence="2">Leaf</tissue>
    </source>
</reference>